<organism evidence="1 2">
    <name type="scientific">Megasphaera cerevisiae DSM 20462</name>
    <dbReference type="NCBI Taxonomy" id="1122219"/>
    <lineage>
        <taxon>Bacteria</taxon>
        <taxon>Bacillati</taxon>
        <taxon>Bacillota</taxon>
        <taxon>Negativicutes</taxon>
        <taxon>Veillonellales</taxon>
        <taxon>Veillonellaceae</taxon>
        <taxon>Megasphaera</taxon>
    </lineage>
</organism>
<dbReference type="EMBL" id="LEKT01000014">
    <property type="protein sequence ID" value="KMO86863.1"/>
    <property type="molecule type" value="Genomic_DNA"/>
</dbReference>
<proteinExistence type="predicted"/>
<accession>A0A0J6WXA6</accession>
<dbReference type="PATRIC" id="fig|1122219.3.peg.631"/>
<comment type="caution">
    <text evidence="1">The sequence shown here is derived from an EMBL/GenBank/DDBJ whole genome shotgun (WGS) entry which is preliminary data.</text>
</comment>
<gene>
    <name evidence="1" type="ORF">AB840_05970</name>
</gene>
<dbReference type="AlphaFoldDB" id="A0A0J6WXA6"/>
<evidence type="ECO:0000313" key="1">
    <source>
        <dbReference type="EMBL" id="KMO86863.1"/>
    </source>
</evidence>
<reference evidence="1 2" key="1">
    <citation type="submission" date="2015-06" db="EMBL/GenBank/DDBJ databases">
        <title>Draft genome sequence of beer spoilage bacterium Megasphaera cerevisiae type strain 20462.</title>
        <authorList>
            <person name="Kutumbaka K."/>
            <person name="Pasmowitz J."/>
            <person name="Mategko J."/>
            <person name="Reyes D."/>
            <person name="Friedrich A."/>
            <person name="Han S."/>
            <person name="Martens-Habbena W."/>
            <person name="Neal-McKinney J."/>
            <person name="Janagama H.K."/>
            <person name="Nadala C."/>
            <person name="Samadpour M."/>
        </authorList>
    </citation>
    <scope>NUCLEOTIDE SEQUENCE [LARGE SCALE GENOMIC DNA]</scope>
    <source>
        <strain evidence="1 2">DSM 20462</strain>
    </source>
</reference>
<dbReference type="InParanoid" id="A0A0J6WXA6"/>
<evidence type="ECO:0000313" key="2">
    <source>
        <dbReference type="Proteomes" id="UP000036503"/>
    </source>
</evidence>
<dbReference type="RefSeq" id="WP_048513925.1">
    <property type="nucleotide sequence ID" value="NZ_FUXD01000017.1"/>
</dbReference>
<protein>
    <submittedName>
        <fullName evidence="1">Uncharacterized protein</fullName>
    </submittedName>
</protein>
<keyword evidence="2" id="KW-1185">Reference proteome</keyword>
<dbReference type="Proteomes" id="UP000036503">
    <property type="component" value="Unassembled WGS sequence"/>
</dbReference>
<dbReference type="OrthoDB" id="2990316at2"/>
<sequence>MYTSLILYRNELKSKNIPKYKLIGIFVELLFSKMIFPKNKDINDFLCDILHVEFKPYVMKSRTLIVAKVSKIITMQESEQQYKKDLYKFIEVKIEEMNNDQNQQNRKDSLDGWIR</sequence>
<name>A0A0J6WXA6_9FIRM</name>